<keyword evidence="2" id="KW-0812">Transmembrane</keyword>
<comment type="caution">
    <text evidence="3">The sequence shown here is derived from an EMBL/GenBank/DDBJ whole genome shotgun (WGS) entry which is preliminary data.</text>
</comment>
<keyword evidence="2" id="KW-1133">Transmembrane helix</keyword>
<gene>
    <name evidence="3" type="ORF">SAMN05216268_13146</name>
</gene>
<evidence type="ECO:0000256" key="1">
    <source>
        <dbReference type="SAM" id="MobiDB-lite"/>
    </source>
</evidence>
<feature type="region of interest" description="Disordered" evidence="1">
    <location>
        <begin position="66"/>
        <end position="98"/>
    </location>
</feature>
<keyword evidence="2" id="KW-0472">Membrane</keyword>
<dbReference type="EMBL" id="FRBK01000031">
    <property type="protein sequence ID" value="SHN29745.1"/>
    <property type="molecule type" value="Genomic_DNA"/>
</dbReference>
<feature type="transmembrane region" description="Helical" evidence="2">
    <location>
        <begin position="20"/>
        <end position="40"/>
    </location>
</feature>
<dbReference type="RefSeq" id="WP_350309869.1">
    <property type="nucleotide sequence ID" value="NZ_FRBK01000031.1"/>
</dbReference>
<proteinExistence type="predicted"/>
<evidence type="ECO:0000313" key="4">
    <source>
        <dbReference type="Proteomes" id="UP000184388"/>
    </source>
</evidence>
<dbReference type="SUPFAM" id="SSF103473">
    <property type="entry name" value="MFS general substrate transporter"/>
    <property type="match status" value="1"/>
</dbReference>
<sequence>MLVKLGQDYLPSRPSTAAGVTLGLALSAGGLFMPPLGLVADHCGPRGALVVLASVTVIALAVSTALREPADAAEPPNGPGNGTLSEDSNQQREGQERT</sequence>
<dbReference type="InterPro" id="IPR036259">
    <property type="entry name" value="MFS_trans_sf"/>
</dbReference>
<protein>
    <submittedName>
        <fullName evidence="3">MFS transporter, FSR family, fosmidomycin resistance protein</fullName>
    </submittedName>
</protein>
<reference evidence="4" key="1">
    <citation type="submission" date="2016-11" db="EMBL/GenBank/DDBJ databases">
        <authorList>
            <person name="Jaros S."/>
            <person name="Januszkiewicz K."/>
            <person name="Wedrychowicz H."/>
        </authorList>
    </citation>
    <scope>NUCLEOTIDE SEQUENCE [LARGE SCALE GENOMIC DNA]</scope>
    <source>
        <strain evidence="4">CGMCC 4.3555</strain>
    </source>
</reference>
<dbReference type="Proteomes" id="UP000184388">
    <property type="component" value="Unassembled WGS sequence"/>
</dbReference>
<evidence type="ECO:0000313" key="3">
    <source>
        <dbReference type="EMBL" id="SHN29745.1"/>
    </source>
</evidence>
<dbReference type="AlphaFoldDB" id="A0A9X8N8T4"/>
<organism evidence="3 4">
    <name type="scientific">Streptomyces yunnanensis</name>
    <dbReference type="NCBI Taxonomy" id="156453"/>
    <lineage>
        <taxon>Bacteria</taxon>
        <taxon>Bacillati</taxon>
        <taxon>Actinomycetota</taxon>
        <taxon>Actinomycetes</taxon>
        <taxon>Kitasatosporales</taxon>
        <taxon>Streptomycetaceae</taxon>
        <taxon>Streptomyces</taxon>
    </lineage>
</organism>
<accession>A0A9X8N8T4</accession>
<feature type="compositionally biased region" description="Basic and acidic residues" evidence="1">
    <location>
        <begin position="89"/>
        <end position="98"/>
    </location>
</feature>
<feature type="transmembrane region" description="Helical" evidence="2">
    <location>
        <begin position="47"/>
        <end position="66"/>
    </location>
</feature>
<name>A0A9X8N8T4_9ACTN</name>
<evidence type="ECO:0000256" key="2">
    <source>
        <dbReference type="SAM" id="Phobius"/>
    </source>
</evidence>